<dbReference type="EMBL" id="CABWMH010000014">
    <property type="protein sequence ID" value="VXC07829.1"/>
    <property type="molecule type" value="Genomic_DNA"/>
</dbReference>
<proteinExistence type="predicted"/>
<name>A0AAX3J7P4_9GAMM</name>
<dbReference type="Proteomes" id="UP000433737">
    <property type="component" value="Unassembled WGS sequence"/>
</dbReference>
<protein>
    <submittedName>
        <fullName evidence="1">Uncharacterized protein</fullName>
    </submittedName>
</protein>
<gene>
    <name evidence="1" type="ORF">PANT111_210065</name>
</gene>
<sequence>MTSKPKALRQRREEGPAAAEVLRPTPRPARAVKKGCHV</sequence>
<evidence type="ECO:0000313" key="1">
    <source>
        <dbReference type="EMBL" id="VXC07829.1"/>
    </source>
</evidence>
<dbReference type="AlphaFoldDB" id="A0AAX3J7P4"/>
<accession>A0AAX3J7P4</accession>
<evidence type="ECO:0000313" key="2">
    <source>
        <dbReference type="Proteomes" id="UP000433737"/>
    </source>
</evidence>
<organism evidence="1 2">
    <name type="scientific">Pantoea brenneri</name>
    <dbReference type="NCBI Taxonomy" id="472694"/>
    <lineage>
        <taxon>Bacteria</taxon>
        <taxon>Pseudomonadati</taxon>
        <taxon>Pseudomonadota</taxon>
        <taxon>Gammaproteobacteria</taxon>
        <taxon>Enterobacterales</taxon>
        <taxon>Erwiniaceae</taxon>
        <taxon>Pantoea</taxon>
    </lineage>
</organism>
<comment type="caution">
    <text evidence="1">The sequence shown here is derived from an EMBL/GenBank/DDBJ whole genome shotgun (WGS) entry which is preliminary data.</text>
</comment>
<reference evidence="1 2" key="1">
    <citation type="submission" date="2019-10" db="EMBL/GenBank/DDBJ databases">
        <authorList>
            <person name="Karimi E."/>
        </authorList>
    </citation>
    <scope>NUCLEOTIDE SEQUENCE [LARGE SCALE GENOMIC DNA]</scope>
    <source>
        <strain evidence="1">Pantoea sp. 111</strain>
    </source>
</reference>